<reference evidence="2 3" key="1">
    <citation type="submission" date="2018-07" db="EMBL/GenBank/DDBJ databases">
        <title>The complete nuclear genome of the prasinophyte Chloropicon primus (CCMP1205).</title>
        <authorList>
            <person name="Pombert J.-F."/>
            <person name="Otis C."/>
            <person name="Turmel M."/>
            <person name="Lemieux C."/>
        </authorList>
    </citation>
    <scope>NUCLEOTIDE SEQUENCE [LARGE SCALE GENOMIC DNA]</scope>
    <source>
        <strain evidence="2 3">CCMP1205</strain>
    </source>
</reference>
<proteinExistence type="predicted"/>
<evidence type="ECO:0000313" key="3">
    <source>
        <dbReference type="Proteomes" id="UP000316726"/>
    </source>
</evidence>
<feature type="region of interest" description="Disordered" evidence="1">
    <location>
        <begin position="404"/>
        <end position="428"/>
    </location>
</feature>
<feature type="compositionally biased region" description="Polar residues" evidence="1">
    <location>
        <begin position="89"/>
        <end position="101"/>
    </location>
</feature>
<dbReference type="EMBL" id="CP031040">
    <property type="protein sequence ID" value="QDZ22479.1"/>
    <property type="molecule type" value="Genomic_DNA"/>
</dbReference>
<dbReference type="GO" id="GO:0005634">
    <property type="term" value="C:nucleus"/>
    <property type="evidence" value="ECO:0007669"/>
    <property type="project" value="InterPro"/>
</dbReference>
<feature type="region of interest" description="Disordered" evidence="1">
    <location>
        <begin position="1"/>
        <end position="102"/>
    </location>
</feature>
<dbReference type="AlphaFoldDB" id="A0A5B8MPP7"/>
<gene>
    <name evidence="2" type="ORF">A3770_07p49970</name>
</gene>
<name>A0A5B8MPP7_9CHLO</name>
<dbReference type="Pfam" id="PF06209">
    <property type="entry name" value="COBRA1"/>
    <property type="match status" value="1"/>
</dbReference>
<feature type="compositionally biased region" description="Basic and acidic residues" evidence="1">
    <location>
        <begin position="7"/>
        <end position="22"/>
    </location>
</feature>
<organism evidence="2 3">
    <name type="scientific">Chloropicon primus</name>
    <dbReference type="NCBI Taxonomy" id="1764295"/>
    <lineage>
        <taxon>Eukaryota</taxon>
        <taxon>Viridiplantae</taxon>
        <taxon>Chlorophyta</taxon>
        <taxon>Chloropicophyceae</taxon>
        <taxon>Chloropicales</taxon>
        <taxon>Chloropicaceae</taxon>
        <taxon>Chloropicon</taxon>
    </lineage>
</organism>
<dbReference type="PANTHER" id="PTHR13503:SF3">
    <property type="entry name" value="NEGATIVE ELONGATION FACTOR B"/>
    <property type="match status" value="1"/>
</dbReference>
<dbReference type="Proteomes" id="UP000316726">
    <property type="component" value="Chromosome 7"/>
</dbReference>
<dbReference type="PANTHER" id="PTHR13503">
    <property type="entry name" value="NEGATIVE ELONGATION FACTOR COMPLEX MEMBER B"/>
    <property type="match status" value="1"/>
</dbReference>
<keyword evidence="3" id="KW-1185">Reference proteome</keyword>
<feature type="compositionally biased region" description="Gly residues" evidence="1">
    <location>
        <begin position="37"/>
        <end position="50"/>
    </location>
</feature>
<accession>A0A5B8MPP7</accession>
<evidence type="ECO:0000256" key="1">
    <source>
        <dbReference type="SAM" id="MobiDB-lite"/>
    </source>
</evidence>
<dbReference type="GO" id="GO:0045892">
    <property type="term" value="P:negative regulation of DNA-templated transcription"/>
    <property type="evidence" value="ECO:0007669"/>
    <property type="project" value="InterPro"/>
</dbReference>
<protein>
    <submittedName>
        <fullName evidence="2">Uncharacterized protein</fullName>
    </submittedName>
</protein>
<dbReference type="InterPro" id="IPR010405">
    <property type="entry name" value="COBRA1"/>
</dbReference>
<dbReference type="STRING" id="1764295.A0A5B8MPP7"/>
<evidence type="ECO:0000313" key="2">
    <source>
        <dbReference type="EMBL" id="QDZ22479.1"/>
    </source>
</evidence>
<dbReference type="OrthoDB" id="5548359at2759"/>
<sequence length="734" mass="81483">MGPVGGEGREEAPGPREEERGGGRPGGVGSDGEKGKGGGGELGGEGGVVVGGKVREAKDETDLVLGNGDGLGDGDAAAVDGDDEKDGITEQNKANDPTSTPEEGAIALVGGVGCDFVSRVLSTFAPQEAVRDIQEKTKVRDTRYNSVFGLLQQMGKSRAEVNKSLLGSLTQILLRRIHMMKASEEDAMLDLLESSFIYIRIPEVRSIPIAVLERLKAVPNNFLKQLSADKAVFDNLPQSVQRQVWELDKSLLQQHVSPLIYQYSSEKHTTLSCLNMNEENPNKKFSSMSVPSVHRQTYRSASGALKKITSIIDKSNKIYKYIVNLCLTLYRESEKNFMSKEELAYCSFRSQLLMTLHDGMNEIRTADPCHRLAWVLDVSVKERKCGEKRVNELMQIFRRYDKQNRKKRAGRGQDLDPHGGGSTSQPDESTVLGEMGMILRDPPVYFFLAREVFKRLQAVVTGHGMPKQDDSLIFLSRLLQIAAECRSMLREKSFKFYKVDNGLVRDFYPRVCASLIDRALAIKGKQVDPRAVDPKMTTWLVTNGVAQAVYQAFALDCLGKKPPELAEQSLMTVFMALSQLPSKAMVEWSPFMYSLCEKLVSLVTQKAIKTDASLWELAVDQILLKAVNYEVEVHSKLLQLLEAAFSSGELGADKVVRYLEQALENSEKSRKRFRKKQMKLLHAMEDSGNAGNSSDGVNDGIHPSYKRLASKLGDDAIPAQTKLYDYLNQHQQKV</sequence>